<dbReference type="eggNOG" id="COG0028">
    <property type="taxonomic scope" value="Bacteria"/>
</dbReference>
<dbReference type="InterPro" id="IPR045229">
    <property type="entry name" value="TPP_enz"/>
</dbReference>
<dbReference type="KEGG" id="cwo:Cwoe_2248"/>
<proteinExistence type="inferred from homology"/>
<dbReference type="SUPFAM" id="SSF52518">
    <property type="entry name" value="Thiamin diphosphate-binding fold (THDP-binding)"/>
    <property type="match status" value="2"/>
</dbReference>
<dbReference type="STRING" id="469383.Cwoe_2248"/>
<protein>
    <submittedName>
        <fullName evidence="8">Thiamine pyrophosphate protein TPP binding domain protein</fullName>
    </submittedName>
</protein>
<dbReference type="SUPFAM" id="SSF52467">
    <property type="entry name" value="DHS-like NAD/FAD-binding domain"/>
    <property type="match status" value="1"/>
</dbReference>
<feature type="compositionally biased region" description="Low complexity" evidence="4">
    <location>
        <begin position="1"/>
        <end position="14"/>
    </location>
</feature>
<evidence type="ECO:0000259" key="7">
    <source>
        <dbReference type="Pfam" id="PF02776"/>
    </source>
</evidence>
<feature type="domain" description="Thiamine pyrophosphate enzyme central" evidence="5">
    <location>
        <begin position="212"/>
        <end position="343"/>
    </location>
</feature>
<dbReference type="EMBL" id="CP001854">
    <property type="protein sequence ID" value="ADB50673.1"/>
    <property type="molecule type" value="Genomic_DNA"/>
</dbReference>
<dbReference type="RefSeq" id="WP_012933724.1">
    <property type="nucleotide sequence ID" value="NC_013739.1"/>
</dbReference>
<dbReference type="Pfam" id="PF02775">
    <property type="entry name" value="TPP_enzyme_C"/>
    <property type="match status" value="1"/>
</dbReference>
<feature type="domain" description="Thiamine pyrophosphate enzyme N-terminal TPP-binding" evidence="7">
    <location>
        <begin position="23"/>
        <end position="142"/>
    </location>
</feature>
<name>D3F5K6_CONWI</name>
<comment type="similarity">
    <text evidence="1 3">Belongs to the TPP enzyme family.</text>
</comment>
<evidence type="ECO:0000313" key="8">
    <source>
        <dbReference type="EMBL" id="ADB50673.1"/>
    </source>
</evidence>
<evidence type="ECO:0000256" key="3">
    <source>
        <dbReference type="RuleBase" id="RU362132"/>
    </source>
</evidence>
<dbReference type="AlphaFoldDB" id="D3F5K6"/>
<evidence type="ECO:0000256" key="2">
    <source>
        <dbReference type="ARBA" id="ARBA00023052"/>
    </source>
</evidence>
<dbReference type="GO" id="GO:0009097">
    <property type="term" value="P:isoleucine biosynthetic process"/>
    <property type="evidence" value="ECO:0007669"/>
    <property type="project" value="TreeGrafter"/>
</dbReference>
<dbReference type="InterPro" id="IPR012001">
    <property type="entry name" value="Thiamin_PyroP_enz_TPP-bd_dom"/>
</dbReference>
<evidence type="ECO:0000313" key="9">
    <source>
        <dbReference type="Proteomes" id="UP000008229"/>
    </source>
</evidence>
<evidence type="ECO:0000259" key="5">
    <source>
        <dbReference type="Pfam" id="PF00205"/>
    </source>
</evidence>
<sequence length="571" mass="58014">MSAPASSGGEAASQPAPPPASSGGEALVQALEQLGVTCAFGLPGVHNLPAWAALARSPIRLVGVRHEQTAAYAADGYARASGRLGVALTTTGPGAANALGATGEAWASHSPVLVIATDIPTTLRRAGAYRGVLHETRDQAAMFEPVVKRTYVCHAADHIAPLVQAAAAHALHAPSGPVYVQIPTDLLSAPVGRALAPPAPAPPRAPADPAALRRAVELLDDAERVLIWAGGGAVAAGAGSALALLAERLAAPVIETYGGRALLGGHPCAVGLPPHLPHAGELWDRADVVLAVGSDFDGMTTQNWLQPQPRCLIAVNVDPVGAAENYPPDVALIGDARTTCEALAAAVSAAPPAAVDALAADLASRRAAADAFVAADEPQAAELLGTLAAVLDEDDVVVADMCIPGYWTAALHRFAQPRKLAYPVGWGTLGFAFPASIGTALAGAGRALCVCGDGGFLFAAGELATLAQERIPLTLLIVDDGAYGMLRYDQRHAGQEVFGVELESPDFVAWARACGIAATAVDGVGAPLADALRSALADPSPTVVVARASLDPPPTTSPRWYRRAAVPPPTA</sequence>
<feature type="region of interest" description="Disordered" evidence="4">
    <location>
        <begin position="547"/>
        <end position="571"/>
    </location>
</feature>
<evidence type="ECO:0000259" key="6">
    <source>
        <dbReference type="Pfam" id="PF02775"/>
    </source>
</evidence>
<gene>
    <name evidence="8" type="ordered locus">Cwoe_2248</name>
</gene>
<organism evidence="8 9">
    <name type="scientific">Conexibacter woesei (strain DSM 14684 / CCUG 47730 / CIP 108061 / JCM 11494 / NBRC 100937 / ID131577)</name>
    <dbReference type="NCBI Taxonomy" id="469383"/>
    <lineage>
        <taxon>Bacteria</taxon>
        <taxon>Bacillati</taxon>
        <taxon>Actinomycetota</taxon>
        <taxon>Thermoleophilia</taxon>
        <taxon>Solirubrobacterales</taxon>
        <taxon>Conexibacteraceae</taxon>
        <taxon>Conexibacter</taxon>
    </lineage>
</organism>
<dbReference type="InterPro" id="IPR029035">
    <property type="entry name" value="DHS-like_NAD/FAD-binding_dom"/>
</dbReference>
<keyword evidence="9" id="KW-1185">Reference proteome</keyword>
<dbReference type="GO" id="GO:0009099">
    <property type="term" value="P:L-valine biosynthetic process"/>
    <property type="evidence" value="ECO:0007669"/>
    <property type="project" value="TreeGrafter"/>
</dbReference>
<dbReference type="CDD" id="cd07035">
    <property type="entry name" value="TPP_PYR_POX_like"/>
    <property type="match status" value="1"/>
</dbReference>
<dbReference type="Gene3D" id="3.40.50.1220">
    <property type="entry name" value="TPP-binding domain"/>
    <property type="match status" value="1"/>
</dbReference>
<dbReference type="GO" id="GO:0050660">
    <property type="term" value="F:flavin adenine dinucleotide binding"/>
    <property type="evidence" value="ECO:0007669"/>
    <property type="project" value="TreeGrafter"/>
</dbReference>
<dbReference type="GO" id="GO:0005948">
    <property type="term" value="C:acetolactate synthase complex"/>
    <property type="evidence" value="ECO:0007669"/>
    <property type="project" value="TreeGrafter"/>
</dbReference>
<dbReference type="InterPro" id="IPR029061">
    <property type="entry name" value="THDP-binding"/>
</dbReference>
<dbReference type="GO" id="GO:0030976">
    <property type="term" value="F:thiamine pyrophosphate binding"/>
    <property type="evidence" value="ECO:0007669"/>
    <property type="project" value="InterPro"/>
</dbReference>
<dbReference type="HOGENOM" id="CLU_013748_3_1_11"/>
<dbReference type="Pfam" id="PF02776">
    <property type="entry name" value="TPP_enzyme_N"/>
    <property type="match status" value="1"/>
</dbReference>
<dbReference type="PANTHER" id="PTHR18968">
    <property type="entry name" value="THIAMINE PYROPHOSPHATE ENZYMES"/>
    <property type="match status" value="1"/>
</dbReference>
<dbReference type="InterPro" id="IPR012000">
    <property type="entry name" value="Thiamin_PyroP_enz_cen_dom"/>
</dbReference>
<dbReference type="InterPro" id="IPR011766">
    <property type="entry name" value="TPP_enzyme_TPP-bd"/>
</dbReference>
<keyword evidence="2 3" id="KW-0786">Thiamine pyrophosphate</keyword>
<dbReference type="Gene3D" id="3.40.50.970">
    <property type="match status" value="2"/>
</dbReference>
<reference evidence="9" key="2">
    <citation type="submission" date="2010-01" db="EMBL/GenBank/DDBJ databases">
        <title>The complete genome of Conexibacter woesei DSM 14684.</title>
        <authorList>
            <consortium name="US DOE Joint Genome Institute (JGI-PGF)"/>
            <person name="Lucas S."/>
            <person name="Copeland A."/>
            <person name="Lapidus A."/>
            <person name="Glavina del Rio T."/>
            <person name="Dalin E."/>
            <person name="Tice H."/>
            <person name="Bruce D."/>
            <person name="Goodwin L."/>
            <person name="Pitluck S."/>
            <person name="Kyrpides N."/>
            <person name="Mavromatis K."/>
            <person name="Ivanova N."/>
            <person name="Mikhailova N."/>
            <person name="Chertkov O."/>
            <person name="Brettin T."/>
            <person name="Detter J.C."/>
            <person name="Han C."/>
            <person name="Larimer F."/>
            <person name="Land M."/>
            <person name="Hauser L."/>
            <person name="Markowitz V."/>
            <person name="Cheng J.-F."/>
            <person name="Hugenholtz P."/>
            <person name="Woyke T."/>
            <person name="Wu D."/>
            <person name="Pukall R."/>
            <person name="Steenblock K."/>
            <person name="Schneider S."/>
            <person name="Klenk H.-P."/>
            <person name="Eisen J.A."/>
        </authorList>
    </citation>
    <scope>NUCLEOTIDE SEQUENCE [LARGE SCALE GENOMIC DNA]</scope>
    <source>
        <strain evidence="9">DSM 14684 / CIP 108061 / JCM 11494 / NBRC 100937 / ID131577</strain>
    </source>
</reference>
<feature type="domain" description="Thiamine pyrophosphate enzyme TPP-binding" evidence="6">
    <location>
        <begin position="406"/>
        <end position="545"/>
    </location>
</feature>
<dbReference type="Proteomes" id="UP000008229">
    <property type="component" value="Chromosome"/>
</dbReference>
<dbReference type="PANTHER" id="PTHR18968:SF167">
    <property type="entry name" value="ACETOLACTATE SYNTHASE LARGE SUBUNIT ILVB2-RELATED"/>
    <property type="match status" value="1"/>
</dbReference>
<feature type="region of interest" description="Disordered" evidence="4">
    <location>
        <begin position="1"/>
        <end position="24"/>
    </location>
</feature>
<dbReference type="CDD" id="cd00568">
    <property type="entry name" value="TPP_enzymes"/>
    <property type="match status" value="1"/>
</dbReference>
<evidence type="ECO:0000256" key="1">
    <source>
        <dbReference type="ARBA" id="ARBA00007812"/>
    </source>
</evidence>
<dbReference type="GO" id="GO:0000287">
    <property type="term" value="F:magnesium ion binding"/>
    <property type="evidence" value="ECO:0007669"/>
    <property type="project" value="InterPro"/>
</dbReference>
<evidence type="ECO:0000256" key="4">
    <source>
        <dbReference type="SAM" id="MobiDB-lite"/>
    </source>
</evidence>
<accession>D3F5K6</accession>
<reference evidence="8 9" key="1">
    <citation type="journal article" date="2010" name="Stand. Genomic Sci.">
        <title>Complete genome sequence of Conexibacter woesei type strain (ID131577).</title>
        <authorList>
            <person name="Pukall R."/>
            <person name="Lapidus A."/>
            <person name="Glavina Del Rio T."/>
            <person name="Copeland A."/>
            <person name="Tice H."/>
            <person name="Cheng J.-F."/>
            <person name="Lucas S."/>
            <person name="Chen F."/>
            <person name="Nolan M."/>
            <person name="Bruce D."/>
            <person name="Goodwin L."/>
            <person name="Pitluck S."/>
            <person name="Mavromatis K."/>
            <person name="Ivanova N."/>
            <person name="Ovchinnikova G."/>
            <person name="Pati A."/>
            <person name="Chen A."/>
            <person name="Palaniappan K."/>
            <person name="Land M."/>
            <person name="Hauser L."/>
            <person name="Chang Y.-J."/>
            <person name="Jeffries C.D."/>
            <person name="Chain P."/>
            <person name="Meincke L."/>
            <person name="Sims D."/>
            <person name="Brettin T."/>
            <person name="Detter J.C."/>
            <person name="Rohde M."/>
            <person name="Goeker M."/>
            <person name="Bristow J."/>
            <person name="Eisen J.A."/>
            <person name="Markowitz V."/>
            <person name="Kyrpides N.C."/>
            <person name="Klenk H.-P."/>
            <person name="Hugenholtz P."/>
        </authorList>
    </citation>
    <scope>NUCLEOTIDE SEQUENCE [LARGE SCALE GENOMIC DNA]</scope>
    <source>
        <strain evidence="9">DSM 14684 / CIP 108061 / JCM 11494 / NBRC 100937 / ID131577</strain>
    </source>
</reference>
<dbReference type="GO" id="GO:0003984">
    <property type="term" value="F:acetolactate synthase activity"/>
    <property type="evidence" value="ECO:0007669"/>
    <property type="project" value="TreeGrafter"/>
</dbReference>
<dbReference type="Pfam" id="PF00205">
    <property type="entry name" value="TPP_enzyme_M"/>
    <property type="match status" value="1"/>
</dbReference>